<dbReference type="Proteomes" id="UP001497382">
    <property type="component" value="Unassembled WGS sequence"/>
</dbReference>
<evidence type="ECO:0000313" key="2">
    <source>
        <dbReference type="Proteomes" id="UP001497382"/>
    </source>
</evidence>
<reference evidence="1 2" key="1">
    <citation type="submission" date="2024-04" db="EMBL/GenBank/DDBJ databases">
        <authorList>
            <person name="Rising A."/>
            <person name="Reimegard J."/>
            <person name="Sonavane S."/>
            <person name="Akerstrom W."/>
            <person name="Nylinder S."/>
            <person name="Hedman E."/>
            <person name="Kallberg Y."/>
        </authorList>
    </citation>
    <scope>NUCLEOTIDE SEQUENCE [LARGE SCALE GENOMIC DNA]</scope>
</reference>
<keyword evidence="2" id="KW-1185">Reference proteome</keyword>
<sequence length="76" mass="8730">MFKEDPRNNFSSVVKLRKLPTRAVFEPAQSRLEVQPEANEVEKVLTEVTDNSSDSPTKAIYKRQVVELGNIIERKK</sequence>
<dbReference type="AlphaFoldDB" id="A0AAV2BKG5"/>
<organism evidence="1 2">
    <name type="scientific">Larinioides sclopetarius</name>
    <dbReference type="NCBI Taxonomy" id="280406"/>
    <lineage>
        <taxon>Eukaryota</taxon>
        <taxon>Metazoa</taxon>
        <taxon>Ecdysozoa</taxon>
        <taxon>Arthropoda</taxon>
        <taxon>Chelicerata</taxon>
        <taxon>Arachnida</taxon>
        <taxon>Araneae</taxon>
        <taxon>Araneomorphae</taxon>
        <taxon>Entelegynae</taxon>
        <taxon>Araneoidea</taxon>
        <taxon>Araneidae</taxon>
        <taxon>Larinioides</taxon>
    </lineage>
</organism>
<protein>
    <submittedName>
        <fullName evidence="1">Uncharacterized protein</fullName>
    </submittedName>
</protein>
<evidence type="ECO:0000313" key="1">
    <source>
        <dbReference type="EMBL" id="CAL1296394.1"/>
    </source>
</evidence>
<accession>A0AAV2BKG5</accession>
<dbReference type="EMBL" id="CAXIEN010000395">
    <property type="protein sequence ID" value="CAL1296394.1"/>
    <property type="molecule type" value="Genomic_DNA"/>
</dbReference>
<name>A0AAV2BKG5_9ARAC</name>
<gene>
    <name evidence="1" type="ORF">LARSCL_LOCUS19763</name>
</gene>
<comment type="caution">
    <text evidence="1">The sequence shown here is derived from an EMBL/GenBank/DDBJ whole genome shotgun (WGS) entry which is preliminary data.</text>
</comment>
<proteinExistence type="predicted"/>